<evidence type="ECO:0000256" key="3">
    <source>
        <dbReference type="ARBA" id="ARBA00022692"/>
    </source>
</evidence>
<proteinExistence type="predicted"/>
<keyword evidence="4 6" id="KW-1133">Transmembrane helix</keyword>
<comment type="caution">
    <text evidence="7">The sequence shown here is derived from an EMBL/GenBank/DDBJ whole genome shotgun (WGS) entry which is preliminary data.</text>
</comment>
<evidence type="ECO:0000256" key="5">
    <source>
        <dbReference type="ARBA" id="ARBA00023136"/>
    </source>
</evidence>
<keyword evidence="5 6" id="KW-0472">Membrane</keyword>
<dbReference type="RefSeq" id="WP_111458402.1">
    <property type="nucleotide sequence ID" value="NZ_QFYP01000001.1"/>
</dbReference>
<dbReference type="Proteomes" id="UP000249842">
    <property type="component" value="Unassembled WGS sequence"/>
</dbReference>
<dbReference type="Pfam" id="PF03739">
    <property type="entry name" value="LptF_LptG"/>
    <property type="match status" value="1"/>
</dbReference>
<name>A0A328B144_9CAUL</name>
<evidence type="ECO:0000256" key="1">
    <source>
        <dbReference type="ARBA" id="ARBA00004651"/>
    </source>
</evidence>
<dbReference type="GO" id="GO:0043190">
    <property type="term" value="C:ATP-binding cassette (ABC) transporter complex"/>
    <property type="evidence" value="ECO:0007669"/>
    <property type="project" value="InterPro"/>
</dbReference>
<dbReference type="PANTHER" id="PTHR33529:SF2">
    <property type="entry name" value="LIPOPOLYSACCHARIDE EXPORT SYSTEM PERMEASE PROTEIN LPTG"/>
    <property type="match status" value="1"/>
</dbReference>
<evidence type="ECO:0000313" key="7">
    <source>
        <dbReference type="EMBL" id="RAK61110.1"/>
    </source>
</evidence>
<protein>
    <submittedName>
        <fullName evidence="7">LPS export ABC transporter permease LptG</fullName>
    </submittedName>
</protein>
<sequence length="367" mass="39227">MIGLGRLERYVLVRTLGGVGAALAVISAVIVLVQFVDLSRQVGVRADVGAAQVFGLTLLRSPSVIQILLPFVFLFGGISAYVGLNRRSELVAMRAAGISAWRFILPSAMAALVAGALTVGVLNPVAAALNARFENDRARLMENYLGDTPKDVWLRQGDDKNQIVIHARSRDTVDGTVRLRGVSLFVYQKNKAGAPEFKRRLEAAEARLMPGFWQLKDVREATAGESSVRSDSLSIRSTLDAEAAMERFASPDAIAFWRLPAAIRLTEQAGFSASGYRLRFEQLLATPLLFAAMSILAAAFSLRLARLGGLAGLAGAGVALGFVVFFFNQFAGALGKGDILPLFAAAWAPPVVALLSGLTLLCYTEDG</sequence>
<dbReference type="InterPro" id="IPR005495">
    <property type="entry name" value="LptG/LptF_permease"/>
</dbReference>
<dbReference type="GO" id="GO:0055085">
    <property type="term" value="P:transmembrane transport"/>
    <property type="evidence" value="ECO:0007669"/>
    <property type="project" value="InterPro"/>
</dbReference>
<feature type="transmembrane region" description="Helical" evidence="6">
    <location>
        <begin position="307"/>
        <end position="327"/>
    </location>
</feature>
<evidence type="ECO:0000256" key="4">
    <source>
        <dbReference type="ARBA" id="ARBA00022989"/>
    </source>
</evidence>
<dbReference type="AlphaFoldDB" id="A0A328B144"/>
<organism evidence="7 8">
    <name type="scientific">Phenylobacterium hankyongense</name>
    <dbReference type="NCBI Taxonomy" id="1813876"/>
    <lineage>
        <taxon>Bacteria</taxon>
        <taxon>Pseudomonadati</taxon>
        <taxon>Pseudomonadota</taxon>
        <taxon>Alphaproteobacteria</taxon>
        <taxon>Caulobacterales</taxon>
        <taxon>Caulobacteraceae</taxon>
        <taxon>Phenylobacterium</taxon>
    </lineage>
</organism>
<dbReference type="InterPro" id="IPR030923">
    <property type="entry name" value="LptG"/>
</dbReference>
<dbReference type="EMBL" id="QFYP01000001">
    <property type="protein sequence ID" value="RAK61110.1"/>
    <property type="molecule type" value="Genomic_DNA"/>
</dbReference>
<evidence type="ECO:0000313" key="8">
    <source>
        <dbReference type="Proteomes" id="UP000249842"/>
    </source>
</evidence>
<evidence type="ECO:0000256" key="2">
    <source>
        <dbReference type="ARBA" id="ARBA00022475"/>
    </source>
</evidence>
<reference evidence="8" key="1">
    <citation type="submission" date="2018-05" db="EMBL/GenBank/DDBJ databases">
        <authorList>
            <person name="Li X."/>
        </authorList>
    </citation>
    <scope>NUCLEOTIDE SEQUENCE [LARGE SCALE GENOMIC DNA]</scope>
    <source>
        <strain evidence="8">HKS-05</strain>
    </source>
</reference>
<keyword evidence="8" id="KW-1185">Reference proteome</keyword>
<gene>
    <name evidence="7" type="primary">lptG</name>
    <name evidence="7" type="ORF">DJ021_15480</name>
</gene>
<evidence type="ECO:0000256" key="6">
    <source>
        <dbReference type="SAM" id="Phobius"/>
    </source>
</evidence>
<dbReference type="GO" id="GO:0015920">
    <property type="term" value="P:lipopolysaccharide transport"/>
    <property type="evidence" value="ECO:0007669"/>
    <property type="project" value="TreeGrafter"/>
</dbReference>
<feature type="transmembrane region" description="Helical" evidence="6">
    <location>
        <begin position="12"/>
        <end position="36"/>
    </location>
</feature>
<dbReference type="NCBIfam" id="TIGR04408">
    <property type="entry name" value="LptG_lptG"/>
    <property type="match status" value="1"/>
</dbReference>
<feature type="transmembrane region" description="Helical" evidence="6">
    <location>
        <begin position="64"/>
        <end position="82"/>
    </location>
</feature>
<dbReference type="OrthoDB" id="9798468at2"/>
<dbReference type="PANTHER" id="PTHR33529">
    <property type="entry name" value="SLR0882 PROTEIN-RELATED"/>
    <property type="match status" value="1"/>
</dbReference>
<keyword evidence="2" id="KW-1003">Cell membrane</keyword>
<keyword evidence="3 6" id="KW-0812">Transmembrane</keyword>
<feature type="transmembrane region" description="Helical" evidence="6">
    <location>
        <begin position="283"/>
        <end position="300"/>
    </location>
</feature>
<accession>A0A328B144</accession>
<feature type="transmembrane region" description="Helical" evidence="6">
    <location>
        <begin position="103"/>
        <end position="122"/>
    </location>
</feature>
<comment type="subcellular location">
    <subcellularLocation>
        <location evidence="1">Cell membrane</location>
        <topology evidence="1">Multi-pass membrane protein</topology>
    </subcellularLocation>
</comment>
<feature type="transmembrane region" description="Helical" evidence="6">
    <location>
        <begin position="339"/>
        <end position="363"/>
    </location>
</feature>